<evidence type="ECO:0000256" key="3">
    <source>
        <dbReference type="SAM" id="MobiDB-lite"/>
    </source>
</evidence>
<dbReference type="Pfam" id="PF00090">
    <property type="entry name" value="TSP_1"/>
    <property type="match status" value="1"/>
</dbReference>
<feature type="compositionally biased region" description="Acidic residues" evidence="3">
    <location>
        <begin position="183"/>
        <end position="195"/>
    </location>
</feature>
<dbReference type="InterPro" id="IPR052065">
    <property type="entry name" value="Compl_asym_regulator"/>
</dbReference>
<dbReference type="InterPro" id="IPR000884">
    <property type="entry name" value="TSP1_rpt"/>
</dbReference>
<keyword evidence="1" id="KW-0677">Repeat</keyword>
<dbReference type="PRINTS" id="PR01705">
    <property type="entry name" value="TSP1REPEAT"/>
</dbReference>
<sequence>MVFFITGRTGILSLVGPVQGLINRTFLYLNSNKKFHSITKKKKTSASRMFYFYHIVDGQWSNWGTWSGCTKTCGHGISTHERTCDNSYPPFGGVTCDGKPFEAQVCLFQVCPGHSRSNKAWKIGCLVLVLLLATAIVVIMYMCFKYCKVTHAPQGDAVNNGNGIEIETTNIGQKVNSLADNDDHNDEDDDEMLNL</sequence>
<keyword evidence="4" id="KW-1133">Transmembrane helix</keyword>
<name>A0ABN8PY33_9CNID</name>
<keyword evidence="4" id="KW-0812">Transmembrane</keyword>
<evidence type="ECO:0000313" key="6">
    <source>
        <dbReference type="Proteomes" id="UP001159427"/>
    </source>
</evidence>
<evidence type="ECO:0000256" key="2">
    <source>
        <dbReference type="ARBA" id="ARBA00023157"/>
    </source>
</evidence>
<dbReference type="Proteomes" id="UP001159427">
    <property type="component" value="Unassembled WGS sequence"/>
</dbReference>
<keyword evidence="6" id="KW-1185">Reference proteome</keyword>
<dbReference type="Gene3D" id="2.20.100.10">
    <property type="entry name" value="Thrombospondin type-1 (TSP1) repeat"/>
    <property type="match status" value="1"/>
</dbReference>
<keyword evidence="2" id="KW-1015">Disulfide bond</keyword>
<keyword evidence="4" id="KW-0472">Membrane</keyword>
<dbReference type="SMART" id="SM00209">
    <property type="entry name" value="TSP1"/>
    <property type="match status" value="1"/>
</dbReference>
<accession>A0ABN8PY33</accession>
<proteinExistence type="predicted"/>
<dbReference type="PROSITE" id="PS50092">
    <property type="entry name" value="TSP1"/>
    <property type="match status" value="1"/>
</dbReference>
<evidence type="ECO:0000256" key="1">
    <source>
        <dbReference type="ARBA" id="ARBA00022737"/>
    </source>
</evidence>
<dbReference type="PANTHER" id="PTHR22906">
    <property type="entry name" value="PROPERDIN"/>
    <property type="match status" value="1"/>
</dbReference>
<protein>
    <submittedName>
        <fullName evidence="5">Uncharacterized protein</fullName>
    </submittedName>
</protein>
<comment type="caution">
    <text evidence="5">The sequence shown here is derived from an EMBL/GenBank/DDBJ whole genome shotgun (WGS) entry which is preliminary data.</text>
</comment>
<feature type="transmembrane region" description="Helical" evidence="4">
    <location>
        <begin position="123"/>
        <end position="142"/>
    </location>
</feature>
<dbReference type="SUPFAM" id="SSF82895">
    <property type="entry name" value="TSP-1 type 1 repeat"/>
    <property type="match status" value="1"/>
</dbReference>
<reference evidence="5 6" key="1">
    <citation type="submission" date="2022-05" db="EMBL/GenBank/DDBJ databases">
        <authorList>
            <consortium name="Genoscope - CEA"/>
            <person name="William W."/>
        </authorList>
    </citation>
    <scope>NUCLEOTIDE SEQUENCE [LARGE SCALE GENOMIC DNA]</scope>
</reference>
<evidence type="ECO:0000313" key="5">
    <source>
        <dbReference type="EMBL" id="CAH3152782.1"/>
    </source>
</evidence>
<dbReference type="EMBL" id="CALNXI010001041">
    <property type="protein sequence ID" value="CAH3152782.1"/>
    <property type="molecule type" value="Genomic_DNA"/>
</dbReference>
<feature type="region of interest" description="Disordered" evidence="3">
    <location>
        <begin position="175"/>
        <end position="195"/>
    </location>
</feature>
<evidence type="ECO:0000256" key="4">
    <source>
        <dbReference type="SAM" id="Phobius"/>
    </source>
</evidence>
<organism evidence="5 6">
    <name type="scientific">Porites evermanni</name>
    <dbReference type="NCBI Taxonomy" id="104178"/>
    <lineage>
        <taxon>Eukaryota</taxon>
        <taxon>Metazoa</taxon>
        <taxon>Cnidaria</taxon>
        <taxon>Anthozoa</taxon>
        <taxon>Hexacorallia</taxon>
        <taxon>Scleractinia</taxon>
        <taxon>Fungiina</taxon>
        <taxon>Poritidae</taxon>
        <taxon>Porites</taxon>
    </lineage>
</organism>
<dbReference type="InterPro" id="IPR036383">
    <property type="entry name" value="TSP1_rpt_sf"/>
</dbReference>
<gene>
    <name evidence="5" type="ORF">PEVE_00000867</name>
</gene>